<evidence type="ECO:0000313" key="3">
    <source>
        <dbReference type="Proteomes" id="UP000186228"/>
    </source>
</evidence>
<dbReference type="RefSeq" id="WP_075854693.1">
    <property type="nucleotide sequence ID" value="NZ_FMAC01000006.1"/>
</dbReference>
<dbReference type="Proteomes" id="UP000186228">
    <property type="component" value="Unassembled WGS sequence"/>
</dbReference>
<organism evidence="2 3">
    <name type="scientific">Rhizobium hainanense</name>
    <dbReference type="NCBI Taxonomy" id="52131"/>
    <lineage>
        <taxon>Bacteria</taxon>
        <taxon>Pseudomonadati</taxon>
        <taxon>Pseudomonadota</taxon>
        <taxon>Alphaproteobacteria</taxon>
        <taxon>Hyphomicrobiales</taxon>
        <taxon>Rhizobiaceae</taxon>
        <taxon>Rhizobium/Agrobacterium group</taxon>
        <taxon>Rhizobium</taxon>
    </lineage>
</organism>
<sequence>MARALVTGGCGFVGRHLVRRLLAEGLDVVCVDSLVAGTGALHPELWQRLQRSRFTFYEEDCRTFFSRPPEHFDYVFHLAALVGGRLMLETRALDVAEDLAVDAELWQWASRAKPGSVIFFSSSAAYPVSLQTVANHQLLSEDMINFDAAVGVPDLSYGWAKLTGEYLMKLYVERYGRRAIAYRPFSGYGEDQDLAYPFPAICRRLLAEKGASEVFVWGSGHQCRDFIHISDCIEFIWQTRELLPDGASLNLSTGIATSFIALAETISRQIGWQPAVNGRSNHPEGVFYRCGDTALQRSYGLTPLVGLEEGIARMLAYLQAEQAPYALAM</sequence>
<dbReference type="Gene3D" id="3.90.25.10">
    <property type="entry name" value="UDP-galactose 4-epimerase, domain 1"/>
    <property type="match status" value="1"/>
</dbReference>
<name>A0A1C3VM46_9HYPH</name>
<dbReference type="Gene3D" id="3.40.50.720">
    <property type="entry name" value="NAD(P)-binding Rossmann-like Domain"/>
    <property type="match status" value="1"/>
</dbReference>
<dbReference type="SUPFAM" id="SSF51735">
    <property type="entry name" value="NAD(P)-binding Rossmann-fold domains"/>
    <property type="match status" value="1"/>
</dbReference>
<dbReference type="InterPro" id="IPR050177">
    <property type="entry name" value="Lipid_A_modif_metabolic_enz"/>
</dbReference>
<dbReference type="OrthoDB" id="9811425at2"/>
<keyword evidence="3" id="KW-1185">Reference proteome</keyword>
<evidence type="ECO:0000313" key="2">
    <source>
        <dbReference type="EMBL" id="SCB28564.1"/>
    </source>
</evidence>
<accession>A0A1C3VM46</accession>
<evidence type="ECO:0000259" key="1">
    <source>
        <dbReference type="Pfam" id="PF01370"/>
    </source>
</evidence>
<dbReference type="InterPro" id="IPR036291">
    <property type="entry name" value="NAD(P)-bd_dom_sf"/>
</dbReference>
<gene>
    <name evidence="2" type="ORF">GA0061100_106397</name>
</gene>
<dbReference type="AlphaFoldDB" id="A0A1C3VM46"/>
<dbReference type="STRING" id="52131.GA0061100_106397"/>
<protein>
    <submittedName>
        <fullName evidence="2">GDP-L-fucose synthase</fullName>
    </submittedName>
</protein>
<dbReference type="InterPro" id="IPR001509">
    <property type="entry name" value="Epimerase_deHydtase"/>
</dbReference>
<dbReference type="PANTHER" id="PTHR43245:SF53">
    <property type="entry name" value="EPIMERASE-RELATED"/>
    <property type="match status" value="1"/>
</dbReference>
<dbReference type="PANTHER" id="PTHR43245">
    <property type="entry name" value="BIFUNCTIONAL POLYMYXIN RESISTANCE PROTEIN ARNA"/>
    <property type="match status" value="1"/>
</dbReference>
<dbReference type="Pfam" id="PF01370">
    <property type="entry name" value="Epimerase"/>
    <property type="match status" value="1"/>
</dbReference>
<feature type="domain" description="NAD-dependent epimerase/dehydratase" evidence="1">
    <location>
        <begin position="4"/>
        <end position="239"/>
    </location>
</feature>
<dbReference type="EMBL" id="FMAC01000006">
    <property type="protein sequence ID" value="SCB28564.1"/>
    <property type="molecule type" value="Genomic_DNA"/>
</dbReference>
<proteinExistence type="predicted"/>
<reference evidence="3" key="1">
    <citation type="submission" date="2016-08" db="EMBL/GenBank/DDBJ databases">
        <authorList>
            <person name="Varghese N."/>
            <person name="Submissions Spin"/>
        </authorList>
    </citation>
    <scope>NUCLEOTIDE SEQUENCE [LARGE SCALE GENOMIC DNA]</scope>
    <source>
        <strain evidence="3">CCBAU 57015</strain>
    </source>
</reference>